<dbReference type="SUPFAM" id="SSF48652">
    <property type="entry name" value="Tetraspanin"/>
    <property type="match status" value="1"/>
</dbReference>
<protein>
    <recommendedName>
        <fullName evidence="4">Uroplakin-1b</fullName>
    </recommendedName>
    <alternativeName>
        <fullName evidence="8">Uroplakin Ib</fullName>
    </alternativeName>
</protein>
<dbReference type="AlphaFoldDB" id="G1KD25"/>
<dbReference type="Proteomes" id="UP000001646">
    <property type="component" value="Chromosome 3"/>
</dbReference>
<comment type="similarity">
    <text evidence="2">Belongs to the tetraspanin (TM4SF) family.</text>
</comment>
<proteinExistence type="inferred from homology"/>
<dbReference type="STRING" id="28377.ENSACAP00000004572"/>
<accession>G1KD25</accession>
<evidence type="ECO:0000256" key="4">
    <source>
        <dbReference type="ARBA" id="ARBA00017701"/>
    </source>
</evidence>
<evidence type="ECO:0000313" key="11">
    <source>
        <dbReference type="Proteomes" id="UP000001646"/>
    </source>
</evidence>
<dbReference type="GeneTree" id="ENSGT00940000160779"/>
<evidence type="ECO:0000256" key="5">
    <source>
        <dbReference type="ARBA" id="ARBA00022692"/>
    </source>
</evidence>
<dbReference type="FunFam" id="1.10.1450.10:FF:000014">
    <property type="entry name" value="Tetraspanin"/>
    <property type="match status" value="1"/>
</dbReference>
<comment type="subunit">
    <text evidence="3">Heterodimer with uroplakin-3A (UPK3A) or uroplakin-3B (UPK3B).</text>
</comment>
<evidence type="ECO:0000256" key="9">
    <source>
        <dbReference type="SAM" id="Phobius"/>
    </source>
</evidence>
<reference evidence="10" key="2">
    <citation type="submission" date="2025-08" db="UniProtKB">
        <authorList>
            <consortium name="Ensembl"/>
        </authorList>
    </citation>
    <scope>IDENTIFICATION</scope>
</reference>
<dbReference type="PANTHER" id="PTHR47110">
    <property type="entry name" value="TESTIS-SPECIFIC EXPRESSED PROTEIN 55"/>
    <property type="match status" value="1"/>
</dbReference>
<feature type="transmembrane region" description="Helical" evidence="9">
    <location>
        <begin position="181"/>
        <end position="199"/>
    </location>
</feature>
<comment type="subcellular location">
    <subcellularLocation>
        <location evidence="1">Membrane</location>
        <topology evidence="1">Multi-pass membrane protein</topology>
    </subcellularLocation>
</comment>
<keyword evidence="5 9" id="KW-0812">Transmembrane</keyword>
<gene>
    <name evidence="10" type="primary">UPK1B</name>
</gene>
<dbReference type="Gene3D" id="1.10.1450.10">
    <property type="entry name" value="Tetraspanin"/>
    <property type="match status" value="1"/>
</dbReference>
<keyword evidence="11" id="KW-1185">Reference proteome</keyword>
<organism evidence="10 11">
    <name type="scientific">Anolis carolinensis</name>
    <name type="common">Green anole</name>
    <name type="synonym">American chameleon</name>
    <dbReference type="NCBI Taxonomy" id="28377"/>
    <lineage>
        <taxon>Eukaryota</taxon>
        <taxon>Metazoa</taxon>
        <taxon>Chordata</taxon>
        <taxon>Craniata</taxon>
        <taxon>Vertebrata</taxon>
        <taxon>Euteleostomi</taxon>
        <taxon>Lepidosauria</taxon>
        <taxon>Squamata</taxon>
        <taxon>Bifurcata</taxon>
        <taxon>Unidentata</taxon>
        <taxon>Episquamata</taxon>
        <taxon>Toxicofera</taxon>
        <taxon>Iguania</taxon>
        <taxon>Dactyloidae</taxon>
        <taxon>Anolis</taxon>
    </lineage>
</organism>
<sequence length="200" mass="22621">MAKGDTGVRCFQGLLIMGNVVLGVSEFEFVVCILLCFQYILLMMVVFAFEVASSITAVVHRDFLTPNLFLKQMLEKYQNPNPINNDDRWKSDGITRTWNRLMVLDDCCGVTGPRDWQNYTSVFRTVSNDADFPWPRQCCVIDVLGKPTNLDGCKLGVSGYYHEMGCYDTISGPMNRHAWGVAWYGFAVLCWAVNSGWVLT</sequence>
<dbReference type="GO" id="GO:0030855">
    <property type="term" value="P:epithelial cell differentiation"/>
    <property type="evidence" value="ECO:0007669"/>
    <property type="project" value="Ensembl"/>
</dbReference>
<reference evidence="10" key="3">
    <citation type="submission" date="2025-09" db="UniProtKB">
        <authorList>
            <consortium name="Ensembl"/>
        </authorList>
    </citation>
    <scope>IDENTIFICATION</scope>
</reference>
<dbReference type="GO" id="GO:0120001">
    <property type="term" value="C:apical plasma membrane urothelial plaque"/>
    <property type="evidence" value="ECO:0007669"/>
    <property type="project" value="Ensembl"/>
</dbReference>
<reference evidence="10 11" key="1">
    <citation type="submission" date="2009-12" db="EMBL/GenBank/DDBJ databases">
        <title>The Genome Sequence of Anolis carolinensis (Green Anole Lizard).</title>
        <authorList>
            <consortium name="The Genome Sequencing Platform"/>
            <person name="Di Palma F."/>
            <person name="Alfoldi J."/>
            <person name="Heiman D."/>
            <person name="Young S."/>
            <person name="Grabherr M."/>
            <person name="Johnson J."/>
            <person name="Lander E.S."/>
            <person name="Lindblad-Toh K."/>
        </authorList>
    </citation>
    <scope>NUCLEOTIDE SEQUENCE [LARGE SCALE GENOMIC DNA]</scope>
    <source>
        <strain evidence="10 11">JBL SC #1</strain>
    </source>
</reference>
<keyword evidence="7 9" id="KW-0472">Membrane</keyword>
<dbReference type="InterPro" id="IPR008952">
    <property type="entry name" value="Tetraspanin_EC2_sf"/>
</dbReference>
<dbReference type="HOGENOM" id="CLU_088971_1_0_1"/>
<evidence type="ECO:0000256" key="3">
    <source>
        <dbReference type="ARBA" id="ARBA00011304"/>
    </source>
</evidence>
<dbReference type="InterPro" id="IPR018499">
    <property type="entry name" value="Tetraspanin/Peripherin"/>
</dbReference>
<keyword evidence="6 9" id="KW-1133">Transmembrane helix</keyword>
<evidence type="ECO:0000313" key="10">
    <source>
        <dbReference type="Ensembl" id="ENSACAP00000004572.3"/>
    </source>
</evidence>
<dbReference type="eggNOG" id="KOG3882">
    <property type="taxonomic scope" value="Eukaryota"/>
</dbReference>
<evidence type="ECO:0000256" key="6">
    <source>
        <dbReference type="ARBA" id="ARBA00022989"/>
    </source>
</evidence>
<dbReference type="CDD" id="cd03156">
    <property type="entry name" value="uroplakin_I_like_LEL"/>
    <property type="match status" value="1"/>
</dbReference>
<dbReference type="Pfam" id="PF00335">
    <property type="entry name" value="Tetraspanin"/>
    <property type="match status" value="1"/>
</dbReference>
<dbReference type="GO" id="GO:0009617">
    <property type="term" value="P:response to bacterium"/>
    <property type="evidence" value="ECO:0007669"/>
    <property type="project" value="Ensembl"/>
</dbReference>
<dbReference type="Ensembl" id="ENSACAT00000004677.4">
    <property type="protein sequence ID" value="ENSACAP00000004572.3"/>
    <property type="gene ID" value="ENSACAG00000004662.4"/>
</dbReference>
<dbReference type="InParanoid" id="G1KD25"/>
<dbReference type="PANTHER" id="PTHR47110:SF2">
    <property type="entry name" value="UROPLAKIN-1B"/>
    <property type="match status" value="1"/>
</dbReference>
<name>G1KD25_ANOCA</name>
<dbReference type="Bgee" id="ENSACAG00000004662">
    <property type="expression patterns" value="Expressed in dewlap and 5 other cell types or tissues"/>
</dbReference>
<evidence type="ECO:0000256" key="2">
    <source>
        <dbReference type="ARBA" id="ARBA00006840"/>
    </source>
</evidence>
<evidence type="ECO:0000256" key="7">
    <source>
        <dbReference type="ARBA" id="ARBA00023136"/>
    </source>
</evidence>
<evidence type="ECO:0000256" key="1">
    <source>
        <dbReference type="ARBA" id="ARBA00004141"/>
    </source>
</evidence>
<evidence type="ECO:0000256" key="8">
    <source>
        <dbReference type="ARBA" id="ARBA00031616"/>
    </source>
</evidence>